<feature type="region of interest" description="Disordered" evidence="11">
    <location>
        <begin position="1116"/>
        <end position="1181"/>
    </location>
</feature>
<keyword evidence="7 10" id="KW-0479">Metal-binding</keyword>
<dbReference type="InterPro" id="IPR012337">
    <property type="entry name" value="RNaseH-like_sf"/>
</dbReference>
<keyword evidence="6 10" id="KW-0540">Nuclease</keyword>
<dbReference type="GO" id="GO:0046872">
    <property type="term" value="F:metal ion binding"/>
    <property type="evidence" value="ECO:0007669"/>
    <property type="project" value="UniProtKB-KW"/>
</dbReference>
<evidence type="ECO:0000313" key="14">
    <source>
        <dbReference type="Proteomes" id="UP001285441"/>
    </source>
</evidence>
<keyword evidence="8 10" id="KW-0378">Hydrolase</keyword>
<feature type="binding site" evidence="10">
    <location>
        <position position="1029"/>
    </location>
    <ligand>
        <name>a divalent metal cation</name>
        <dbReference type="ChEBI" id="CHEBI:60240"/>
        <note>catalytic</note>
    </ligand>
</feature>
<dbReference type="Pfam" id="PF00929">
    <property type="entry name" value="RNase_T"/>
    <property type="match status" value="1"/>
</dbReference>
<evidence type="ECO:0000256" key="2">
    <source>
        <dbReference type="ARBA" id="ARBA00004496"/>
    </source>
</evidence>
<name>A0AAE0NHF2_9PEZI</name>
<evidence type="ECO:0000256" key="9">
    <source>
        <dbReference type="ARBA" id="ARBA00022839"/>
    </source>
</evidence>
<keyword evidence="4" id="KW-0853">WD repeat</keyword>
<keyword evidence="3 10" id="KW-0963">Cytoplasm</keyword>
<feature type="binding site" evidence="10">
    <location>
        <position position="922"/>
    </location>
    <ligand>
        <name>a divalent metal cation</name>
        <dbReference type="ChEBI" id="CHEBI:60240"/>
        <note>catalytic</note>
    </ligand>
</feature>
<dbReference type="EC" id="3.1.13.4" evidence="10"/>
<dbReference type="InterPro" id="IPR028881">
    <property type="entry name" value="PAN2_UCH_dom"/>
</dbReference>
<evidence type="ECO:0000256" key="8">
    <source>
        <dbReference type="ARBA" id="ARBA00022801"/>
    </source>
</evidence>
<dbReference type="CDD" id="cd06143">
    <property type="entry name" value="PAN2_exo"/>
    <property type="match status" value="1"/>
</dbReference>
<gene>
    <name evidence="10" type="primary">PAN2</name>
    <name evidence="13" type="ORF">B0H63DRAFT_435039</name>
</gene>
<dbReference type="InterPro" id="IPR015943">
    <property type="entry name" value="WD40/YVTN_repeat-like_dom_sf"/>
</dbReference>
<dbReference type="InterPro" id="IPR038765">
    <property type="entry name" value="Papain-like_cys_pep_sf"/>
</dbReference>
<dbReference type="SUPFAM" id="SSF50978">
    <property type="entry name" value="WD40 repeat-like"/>
    <property type="match status" value="1"/>
</dbReference>
<comment type="subcellular location">
    <subcellularLocation>
        <location evidence="2 10">Cytoplasm</location>
    </subcellularLocation>
</comment>
<evidence type="ECO:0000256" key="4">
    <source>
        <dbReference type="ARBA" id="ARBA00022574"/>
    </source>
</evidence>
<dbReference type="GO" id="GO:0000932">
    <property type="term" value="C:P-body"/>
    <property type="evidence" value="ECO:0007669"/>
    <property type="project" value="TreeGrafter"/>
</dbReference>
<dbReference type="PANTHER" id="PTHR15728">
    <property type="entry name" value="DEADENYLATION COMPLEX CATALYTIC SUBUNIT PAN2"/>
    <property type="match status" value="1"/>
</dbReference>
<proteinExistence type="inferred from homology"/>
<evidence type="ECO:0000313" key="13">
    <source>
        <dbReference type="EMBL" id="KAK3381583.1"/>
    </source>
</evidence>
<feature type="domain" description="USP" evidence="12">
    <location>
        <begin position="513"/>
        <end position="869"/>
    </location>
</feature>
<organism evidence="13 14">
    <name type="scientific">Podospora didyma</name>
    <dbReference type="NCBI Taxonomy" id="330526"/>
    <lineage>
        <taxon>Eukaryota</taxon>
        <taxon>Fungi</taxon>
        <taxon>Dikarya</taxon>
        <taxon>Ascomycota</taxon>
        <taxon>Pezizomycotina</taxon>
        <taxon>Sordariomycetes</taxon>
        <taxon>Sordariomycetidae</taxon>
        <taxon>Sordariales</taxon>
        <taxon>Podosporaceae</taxon>
        <taxon>Podospora</taxon>
    </lineage>
</organism>
<dbReference type="InterPro" id="IPR030843">
    <property type="entry name" value="PAN2"/>
</dbReference>
<evidence type="ECO:0000256" key="5">
    <source>
        <dbReference type="ARBA" id="ARBA00022664"/>
    </source>
</evidence>
<sequence length="1181" mass="131346">METDWAEVTRTTFPAPGSSDYPRPATALAFDHSQELLWVGSDRGRVVSYGRELQQYTAFRIQPASEGPVRQILIHEKGIIALGTRSIHMAMRRGPALWNIRHENMKDLHCMSYTSRGASEILVAGWQDTMFVIDVLKGEIVKQVGSLAFSSPCRAVISCVVLRGSFCAKVPTEYHYTIMKKSRYICAATKTGCVNMLDLNSLEVVKTWQAHASYINDMDAQHDFIVTCGGSLKQHAAQPYMLDTYVNVFDLKNMNSMKPMPFPLLAAYVRLHPRMLTTSIVVSQHGQMHVVDLMNPDTNNARPHQANMGFLSMFEIAPSGEALALTDTDCNLCLWGSPTKIHFTDMAKPVELPEAEEPPPEIDWSMDTPLSSVGLPYYRDVLFSGWPADIVSNVGAPPLQPDAAFMSKLKKTDWGYYGPNPNRTRLRRNQAVEDTRASMRASTSSKKHQFHSEKERYTNSSSSFDQSADSVASGELDSLKPEAPQLYLNQDIKYSKFGIEDFDFSRFNATSLPGLENHIANSYANSLLQLLHYTPLLRNMALQHAATACLSDPCLLCELGFLFDMLHKAEVPTCQATNMLKALSNTPQAGPLGLLEEEAHPPEPTTMAQNLTRFLFDKISQEYRSISAVSTILEQTLFNLPHPITPEDLVSRVLTTSAVVSIKCLNCSNEHTRPGNTLVNELMYPPQKVAARGGRAPRTTFSQVLKVGVERETTNKGWCQRCSRYQNLQMRKSIQTIPAVLAINTSITTQDQRRLWATPGWLPEEIGIIVDQGQFFCYEGEDLKLHLQRGIHDITVYSLIGMVDNIDSNSPRRPHLVSVINVAHAAAAAPGESQWYLFNDFTVEPISSEEALTFNAAWKMPAILLYQLKAANNKTTTDWKTNMDTSILFNDTSPDSEEKTYRVLDPETERPGPDTIVAMDTEFVSVKHSEIEMNADGESEVIRPTVHAIARVSCVRGQGEDEGKAFIDDYITIREPIVDYVTAYSGIKPGDLDPRTSKHHLVSLKTAYKKLWVLLNLGCKFLGHGLKQDFRVMNIQVPRSQVIDTIDVFFLKHRKRKLGLGFLAGNILKKEIQLDEHDSIEDAAAALGLYRKYLEFEDAGILEMILEGIYKEGQKTNYKPKRKDGQVVQRTDTPPIPLEGSISSGGPGPGPGPSTPSRKAGGMVPGSGSAFGSVPVFTPSK</sequence>
<dbReference type="SMART" id="SM00479">
    <property type="entry name" value="EXOIII"/>
    <property type="match status" value="1"/>
</dbReference>
<evidence type="ECO:0000256" key="7">
    <source>
        <dbReference type="ARBA" id="ARBA00022723"/>
    </source>
</evidence>
<dbReference type="CDD" id="cd02672">
    <property type="entry name" value="Peptidase_C19P"/>
    <property type="match status" value="1"/>
</dbReference>
<dbReference type="GO" id="GO:0031251">
    <property type="term" value="C:PAN complex"/>
    <property type="evidence" value="ECO:0007669"/>
    <property type="project" value="UniProtKB-UniRule"/>
</dbReference>
<comment type="cofactor">
    <cofactor evidence="10">
        <name>a divalent metal cation</name>
        <dbReference type="ChEBI" id="CHEBI:60240"/>
    </cofactor>
    <text evidence="10">Binds 2 metal cations per subunit in the catalytic exonuclease domain.</text>
</comment>
<dbReference type="EMBL" id="JAULSW010000005">
    <property type="protein sequence ID" value="KAK3381583.1"/>
    <property type="molecule type" value="Genomic_DNA"/>
</dbReference>
<comment type="subunit">
    <text evidence="10">Forms a heterotrimer with an asymmetric homodimer of the regulatory subunit PAN3 to form the poly(A)-nuclease (PAN) deadenylation complex.</text>
</comment>
<dbReference type="Pfam" id="PF20770">
    <property type="entry name" value="PAN2_N"/>
    <property type="match status" value="1"/>
</dbReference>
<keyword evidence="9 10" id="KW-0269">Exonuclease</keyword>
<feature type="binding site" evidence="10">
    <location>
        <position position="1082"/>
    </location>
    <ligand>
        <name>a divalent metal cation</name>
        <dbReference type="ChEBI" id="CHEBI:60240"/>
        <note>catalytic</note>
    </ligand>
</feature>
<keyword evidence="14" id="KW-1185">Reference proteome</keyword>
<comment type="function">
    <text evidence="10">Catalytic subunit of the poly(A)-nuclease (PAN) deadenylation complex, one of two cytoplasmic mRNA deadenylases involved in mRNA turnover. PAN specifically shortens poly(A) tails of RNA and the activity is stimulated by poly(A)-binding protein PAB1. PAN deadenylation is followed by rapid degradation of the shortened mRNA tails by the CCR4-NOT complex. Deadenylated mRNAs are then degraded by two alternative mechanisms, namely exosome-mediated 3'-5' exonucleolytic degradation, or deadenlyation-dependent mRNA decaping and subsequent 5'-3' exonucleolytic degradation by XRN1. May also be involved in post-transcriptional maturation of mRNA poly(A) tails.</text>
</comment>
<feature type="binding site" evidence="10">
    <location>
        <position position="920"/>
    </location>
    <ligand>
        <name>a divalent metal cation</name>
        <dbReference type="ChEBI" id="CHEBI:60240"/>
        <note>catalytic</note>
    </ligand>
</feature>
<dbReference type="FunFam" id="3.30.420.10:FF:000028">
    <property type="entry name" value="PAN2-PAN3 deadenylation complex catalytic subunit PAN2"/>
    <property type="match status" value="1"/>
</dbReference>
<dbReference type="AlphaFoldDB" id="A0AAE0NHF2"/>
<comment type="catalytic activity">
    <reaction evidence="1 10">
        <text>Exonucleolytic cleavage of poly(A) to 5'-AMP.</text>
        <dbReference type="EC" id="3.1.13.4"/>
    </reaction>
</comment>
<evidence type="ECO:0000256" key="11">
    <source>
        <dbReference type="SAM" id="MobiDB-lite"/>
    </source>
</evidence>
<dbReference type="Pfam" id="PF13423">
    <property type="entry name" value="UCH_1"/>
    <property type="match status" value="1"/>
</dbReference>
<evidence type="ECO:0000259" key="12">
    <source>
        <dbReference type="PROSITE" id="PS50235"/>
    </source>
</evidence>
<dbReference type="Gene3D" id="3.90.70.10">
    <property type="entry name" value="Cysteine proteinases"/>
    <property type="match status" value="1"/>
</dbReference>
<dbReference type="PANTHER" id="PTHR15728:SF0">
    <property type="entry name" value="PAN2-PAN3 DEADENYLATION COMPLEX CATALYTIC SUBUNIT PAN2"/>
    <property type="match status" value="1"/>
</dbReference>
<dbReference type="InterPro" id="IPR036397">
    <property type="entry name" value="RNaseH_sf"/>
</dbReference>
<evidence type="ECO:0000256" key="6">
    <source>
        <dbReference type="ARBA" id="ARBA00022722"/>
    </source>
</evidence>
<accession>A0AAE0NHF2</accession>
<dbReference type="GO" id="GO:0004535">
    <property type="term" value="F:poly(A)-specific ribonuclease activity"/>
    <property type="evidence" value="ECO:0007669"/>
    <property type="project" value="UniProtKB-UniRule"/>
</dbReference>
<dbReference type="PROSITE" id="PS50235">
    <property type="entry name" value="USP_3"/>
    <property type="match status" value="1"/>
</dbReference>
<reference evidence="13" key="1">
    <citation type="journal article" date="2023" name="Mol. Phylogenet. Evol.">
        <title>Genome-scale phylogeny and comparative genomics of the fungal order Sordariales.</title>
        <authorList>
            <person name="Hensen N."/>
            <person name="Bonometti L."/>
            <person name="Westerberg I."/>
            <person name="Brannstrom I.O."/>
            <person name="Guillou S."/>
            <person name="Cros-Aarteil S."/>
            <person name="Calhoun S."/>
            <person name="Haridas S."/>
            <person name="Kuo A."/>
            <person name="Mondo S."/>
            <person name="Pangilinan J."/>
            <person name="Riley R."/>
            <person name="LaButti K."/>
            <person name="Andreopoulos B."/>
            <person name="Lipzen A."/>
            <person name="Chen C."/>
            <person name="Yan M."/>
            <person name="Daum C."/>
            <person name="Ng V."/>
            <person name="Clum A."/>
            <person name="Steindorff A."/>
            <person name="Ohm R.A."/>
            <person name="Martin F."/>
            <person name="Silar P."/>
            <person name="Natvig D.O."/>
            <person name="Lalanne C."/>
            <person name="Gautier V."/>
            <person name="Ament-Velasquez S.L."/>
            <person name="Kruys A."/>
            <person name="Hutchinson M.I."/>
            <person name="Powell A.J."/>
            <person name="Barry K."/>
            <person name="Miller A.N."/>
            <person name="Grigoriev I.V."/>
            <person name="Debuchy R."/>
            <person name="Gladieux P."/>
            <person name="Hiltunen Thoren M."/>
            <person name="Johannesson H."/>
        </authorList>
    </citation>
    <scope>NUCLEOTIDE SEQUENCE</scope>
    <source>
        <strain evidence="13">CBS 232.78</strain>
    </source>
</reference>
<dbReference type="SUPFAM" id="SSF54001">
    <property type="entry name" value="Cysteine proteinases"/>
    <property type="match status" value="1"/>
</dbReference>
<dbReference type="InterPro" id="IPR050785">
    <property type="entry name" value="PAN2-PAN3_catalytic_subunit"/>
</dbReference>
<comment type="domain">
    <text evidence="10">Contains a pseudo-UCH domain. This ubiquitin C-terminal hydrolase (UCH)-like or ubiquitin specific protease (USP)-like domain is predicted to be catalytically inactive because it lacks the active site catalytic triad characteristic of thiol proteases, with residues at the equivalent structural positions that are incompatible with catalysis, and it cannot bind ubiquitin. It functions as a structural scaffold for intra- and intermolecular interactions in the complex.</text>
</comment>
<dbReference type="InterPro" id="IPR013520">
    <property type="entry name" value="Ribonucl_H"/>
</dbReference>
<reference evidence="13" key="2">
    <citation type="submission" date="2023-06" db="EMBL/GenBank/DDBJ databases">
        <authorList>
            <consortium name="Lawrence Berkeley National Laboratory"/>
            <person name="Haridas S."/>
            <person name="Hensen N."/>
            <person name="Bonometti L."/>
            <person name="Westerberg I."/>
            <person name="Brannstrom I.O."/>
            <person name="Guillou S."/>
            <person name="Cros-Aarteil S."/>
            <person name="Calhoun S."/>
            <person name="Kuo A."/>
            <person name="Mondo S."/>
            <person name="Pangilinan J."/>
            <person name="Riley R."/>
            <person name="LaButti K."/>
            <person name="Andreopoulos B."/>
            <person name="Lipzen A."/>
            <person name="Chen C."/>
            <person name="Yanf M."/>
            <person name="Daum C."/>
            <person name="Ng V."/>
            <person name="Clum A."/>
            <person name="Steindorff A."/>
            <person name="Ohm R."/>
            <person name="Martin F."/>
            <person name="Silar P."/>
            <person name="Natvig D."/>
            <person name="Lalanne C."/>
            <person name="Gautier V."/>
            <person name="Ament-velasquez S.L."/>
            <person name="Kruys A."/>
            <person name="Hutchinson M.I."/>
            <person name="Powell A.J."/>
            <person name="Barry K."/>
            <person name="Miller A.N."/>
            <person name="Grigoriev I.V."/>
            <person name="Debuchy R."/>
            <person name="Gladieux P."/>
            <person name="Thoren M.H."/>
            <person name="Johannesson H."/>
        </authorList>
    </citation>
    <scope>NUCLEOTIDE SEQUENCE</scope>
    <source>
        <strain evidence="13">CBS 232.78</strain>
    </source>
</reference>
<dbReference type="InterPro" id="IPR028889">
    <property type="entry name" value="USP"/>
</dbReference>
<dbReference type="GO" id="GO:0003676">
    <property type="term" value="F:nucleic acid binding"/>
    <property type="evidence" value="ECO:0007669"/>
    <property type="project" value="InterPro"/>
</dbReference>
<comment type="similarity">
    <text evidence="10">Belongs to the peptidase C19 family. PAN2 subfamily.</text>
</comment>
<comment type="caution">
    <text evidence="10">Lacks conserved residue(s) required for the propagation of feature annotation.</text>
</comment>
<comment type="activity regulation">
    <text evidence="10">Positively regulated by the regulatory subunit PAN3.</text>
</comment>
<dbReference type="Gene3D" id="2.130.10.10">
    <property type="entry name" value="YVTN repeat-like/Quinoprotein amine dehydrogenase"/>
    <property type="match status" value="1"/>
</dbReference>
<evidence type="ECO:0000256" key="10">
    <source>
        <dbReference type="HAMAP-Rule" id="MF_03182"/>
    </source>
</evidence>
<comment type="caution">
    <text evidence="13">The sequence shown here is derived from an EMBL/GenBank/DDBJ whole genome shotgun (WGS) entry which is preliminary data.</text>
</comment>
<evidence type="ECO:0000256" key="1">
    <source>
        <dbReference type="ARBA" id="ARBA00001663"/>
    </source>
</evidence>
<dbReference type="Gene3D" id="3.30.420.10">
    <property type="entry name" value="Ribonuclease H-like superfamily/Ribonuclease H"/>
    <property type="match status" value="1"/>
</dbReference>
<feature type="region of interest" description="Disordered" evidence="11">
    <location>
        <begin position="419"/>
        <end position="468"/>
    </location>
</feature>
<dbReference type="SUPFAM" id="SSF53098">
    <property type="entry name" value="Ribonuclease H-like"/>
    <property type="match status" value="1"/>
</dbReference>
<protein>
    <recommendedName>
        <fullName evidence="10">PAN2-PAN3 deadenylation complex catalytic subunit PAN2</fullName>
        <ecNumber evidence="10">3.1.13.4</ecNumber>
    </recommendedName>
    <alternativeName>
        <fullName evidence="10">PAB1P-dependent poly(A)-specific ribonuclease</fullName>
    </alternativeName>
    <alternativeName>
        <fullName evidence="10">Poly(A)-nuclease deadenylation complex subunit 2</fullName>
        <shortName evidence="10">PAN deadenylation complex subunit 2</shortName>
    </alternativeName>
</protein>
<dbReference type="GO" id="GO:0000289">
    <property type="term" value="P:nuclear-transcribed mRNA poly(A) tail shortening"/>
    <property type="evidence" value="ECO:0007669"/>
    <property type="project" value="UniProtKB-UniRule"/>
</dbReference>
<evidence type="ECO:0000256" key="3">
    <source>
        <dbReference type="ARBA" id="ARBA00022490"/>
    </source>
</evidence>
<comment type="domain">
    <text evidence="10">The linker, or PAN3 interaction domain (PID), between the WD40 repeats and the pseudo-UCH domain mediates interaction with PAN3.</text>
</comment>
<dbReference type="GO" id="GO:0006397">
    <property type="term" value="P:mRNA processing"/>
    <property type="evidence" value="ECO:0007669"/>
    <property type="project" value="UniProtKB-KW"/>
</dbReference>
<keyword evidence="5 10" id="KW-0507">mRNA processing</keyword>
<dbReference type="InterPro" id="IPR036322">
    <property type="entry name" value="WD40_repeat_dom_sf"/>
</dbReference>
<dbReference type="Proteomes" id="UP001285441">
    <property type="component" value="Unassembled WGS sequence"/>
</dbReference>
<dbReference type="InterPro" id="IPR048841">
    <property type="entry name" value="PAN2_N"/>
</dbReference>
<dbReference type="HAMAP" id="MF_03182">
    <property type="entry name" value="PAN2"/>
    <property type="match status" value="1"/>
</dbReference>